<evidence type="ECO:0000313" key="2">
    <source>
        <dbReference type="EMBL" id="RKT67125.1"/>
    </source>
</evidence>
<evidence type="ECO:0000313" key="3">
    <source>
        <dbReference type="Proteomes" id="UP000272729"/>
    </source>
</evidence>
<dbReference type="RefSeq" id="WP_121217198.1">
    <property type="nucleotide sequence ID" value="NZ_JBIUBA010000046.1"/>
</dbReference>
<comment type="caution">
    <text evidence="2">The sequence shown here is derived from an EMBL/GenBank/DDBJ whole genome shotgun (WGS) entry which is preliminary data.</text>
</comment>
<accession>A0A495X1I4</accession>
<reference evidence="2 3" key="1">
    <citation type="submission" date="2018-10" db="EMBL/GenBank/DDBJ databases">
        <title>Sequencing the genomes of 1000 actinobacteria strains.</title>
        <authorList>
            <person name="Klenk H.-P."/>
        </authorList>
    </citation>
    <scope>NUCLEOTIDE SEQUENCE [LARGE SCALE GENOMIC DNA]</scope>
    <source>
        <strain evidence="2 3">DSM 43911</strain>
    </source>
</reference>
<evidence type="ECO:0000256" key="1">
    <source>
        <dbReference type="SAM" id="Phobius"/>
    </source>
</evidence>
<organism evidence="2 3">
    <name type="scientific">Saccharothrix variisporea</name>
    <dbReference type="NCBI Taxonomy" id="543527"/>
    <lineage>
        <taxon>Bacteria</taxon>
        <taxon>Bacillati</taxon>
        <taxon>Actinomycetota</taxon>
        <taxon>Actinomycetes</taxon>
        <taxon>Pseudonocardiales</taxon>
        <taxon>Pseudonocardiaceae</taxon>
        <taxon>Saccharothrix</taxon>
    </lineage>
</organism>
<dbReference type="AlphaFoldDB" id="A0A495X1I4"/>
<name>A0A495X1I4_9PSEU</name>
<keyword evidence="3" id="KW-1185">Reference proteome</keyword>
<gene>
    <name evidence="2" type="ORF">DFJ66_0293</name>
</gene>
<dbReference type="Proteomes" id="UP000272729">
    <property type="component" value="Unassembled WGS sequence"/>
</dbReference>
<protein>
    <submittedName>
        <fullName evidence="2">Uncharacterized protein</fullName>
    </submittedName>
</protein>
<keyword evidence="1" id="KW-1133">Transmembrane helix</keyword>
<sequence length="90" mass="9469">MTDTLLIAACCAVGAVLGYLLLLIRSHLRRRRVMYAEIAIACARRALGSASAPPEADGTMVAGRAGLATIVLQRTLDETAAHGRHWAVAA</sequence>
<dbReference type="EMBL" id="RBXR01000001">
    <property type="protein sequence ID" value="RKT67125.1"/>
    <property type="molecule type" value="Genomic_DNA"/>
</dbReference>
<proteinExistence type="predicted"/>
<feature type="transmembrane region" description="Helical" evidence="1">
    <location>
        <begin position="6"/>
        <end position="24"/>
    </location>
</feature>
<keyword evidence="1" id="KW-0472">Membrane</keyword>
<keyword evidence="1" id="KW-0812">Transmembrane</keyword>